<feature type="non-terminal residue" evidence="1">
    <location>
        <position position="149"/>
    </location>
</feature>
<feature type="non-terminal residue" evidence="1">
    <location>
        <position position="1"/>
    </location>
</feature>
<proteinExistence type="predicted"/>
<name>A0ACA9RSF0_9GLOM</name>
<evidence type="ECO:0000313" key="2">
    <source>
        <dbReference type="Proteomes" id="UP000789920"/>
    </source>
</evidence>
<dbReference type="Proteomes" id="UP000789920">
    <property type="component" value="Unassembled WGS sequence"/>
</dbReference>
<reference evidence="1" key="1">
    <citation type="submission" date="2021-06" db="EMBL/GenBank/DDBJ databases">
        <authorList>
            <person name="Kallberg Y."/>
            <person name="Tangrot J."/>
            <person name="Rosling A."/>
        </authorList>
    </citation>
    <scope>NUCLEOTIDE SEQUENCE</scope>
    <source>
        <strain evidence="1">MA461A</strain>
    </source>
</reference>
<comment type="caution">
    <text evidence="1">The sequence shown here is derived from an EMBL/GenBank/DDBJ whole genome shotgun (WGS) entry which is preliminary data.</text>
</comment>
<protein>
    <submittedName>
        <fullName evidence="1">34772_t:CDS:1</fullName>
    </submittedName>
</protein>
<gene>
    <name evidence="1" type="ORF">RPERSI_LOCUS22318</name>
</gene>
<accession>A0ACA9RSF0</accession>
<sequence>VHERRVSEWGIIEFLNECNLESLEIIMNTEKGQRRKKAVELFNLYKMASIRKNFLVGGLGSRPDKKRAAKRNDAYSSTKIHIYQPTVNGSMNESLNGDISGNTFHVNVEPRSNNREMNDGKILKKVKIDDYFSVRSSTSQDEQGEHANQ</sequence>
<evidence type="ECO:0000313" key="1">
    <source>
        <dbReference type="EMBL" id="CAG8807109.1"/>
    </source>
</evidence>
<keyword evidence="2" id="KW-1185">Reference proteome</keyword>
<dbReference type="EMBL" id="CAJVQC010067283">
    <property type="protein sequence ID" value="CAG8807109.1"/>
    <property type="molecule type" value="Genomic_DNA"/>
</dbReference>
<organism evidence="1 2">
    <name type="scientific">Racocetra persica</name>
    <dbReference type="NCBI Taxonomy" id="160502"/>
    <lineage>
        <taxon>Eukaryota</taxon>
        <taxon>Fungi</taxon>
        <taxon>Fungi incertae sedis</taxon>
        <taxon>Mucoromycota</taxon>
        <taxon>Glomeromycotina</taxon>
        <taxon>Glomeromycetes</taxon>
        <taxon>Diversisporales</taxon>
        <taxon>Gigasporaceae</taxon>
        <taxon>Racocetra</taxon>
    </lineage>
</organism>